<organism evidence="2 4">
    <name type="scientific">Thalassovita autumnalis</name>
    <dbReference type="NCBI Taxonomy" id="2072972"/>
    <lineage>
        <taxon>Bacteria</taxon>
        <taxon>Pseudomonadati</taxon>
        <taxon>Pseudomonadota</taxon>
        <taxon>Alphaproteobacteria</taxon>
        <taxon>Rhodobacterales</taxon>
        <taxon>Roseobacteraceae</taxon>
        <taxon>Thalassovita</taxon>
    </lineage>
</organism>
<evidence type="ECO:0000313" key="3">
    <source>
        <dbReference type="Proteomes" id="UP000051086"/>
    </source>
</evidence>
<dbReference type="AlphaFoldDB" id="A0A0P1FM26"/>
<dbReference type="EMBL" id="CYSB01000040">
    <property type="protein sequence ID" value="CUH69428.1"/>
    <property type="molecule type" value="Genomic_DNA"/>
</dbReference>
<dbReference type="RefSeq" id="WP_179945293.1">
    <property type="nucleotide sequence ID" value="NZ_CYSB01000040.1"/>
</dbReference>
<reference evidence="2 4" key="2">
    <citation type="submission" date="2015-09" db="EMBL/GenBank/DDBJ databases">
        <authorList>
            <consortium name="Swine Surveillance"/>
        </authorList>
    </citation>
    <scope>NUCLEOTIDE SEQUENCE [LARGE SCALE GENOMIC DNA]</scope>
    <source>
        <strain evidence="2 4">5120</strain>
    </source>
</reference>
<proteinExistence type="predicted"/>
<evidence type="ECO:0000313" key="4">
    <source>
        <dbReference type="Proteomes" id="UP000051887"/>
    </source>
</evidence>
<evidence type="ECO:0000313" key="2">
    <source>
        <dbReference type="EMBL" id="CUH72831.1"/>
    </source>
</evidence>
<dbReference type="Proteomes" id="UP000051086">
    <property type="component" value="Unassembled WGS sequence"/>
</dbReference>
<sequence>MSERKRKKGSLVVKFIPQLSLEVVYPPAGSKINLNTCADPDCGNYGVGPDFSIPVFKGPNAAQRKLVASTKIPALVSGAGNYTLSADDRNQRVSQAFEYKDDPAQWDDGRQLICHHKKRNRTCEISFNLLSNSHFEEEFDRLETQSGKLEGPVCGNCGTRYLEHPEEFIFNGTHGKIPVGGNRRKPKPAAFRIIHQPCKGKPGARLSVSLDHQNQKNQHDNVRLLRALVNDASIVGLRRLLADPDTGKLCGVSRVYNRIFWLEKTLLAFERAKLREWKAKQEAAGEFRHMRVAHDDIMINVNWESREDKRLTGLQCSVSADIRSGYVFRMDANFDPRVDPVQFFEENYMSEDGELKNLRKEYVQKSGKTFTAPLLHFQRPSGRFDEAALFASAESQWRVFSSRVLKSFEADPNNITPIPDGVQEKLRHSLERRQLLDEIRNGYFCFQETNRDFRGSFNGIMVKRTYTKAAHLACLRDMLPSGKITLVGEQEATMTRVVPHVFRDMINEDLFVSVRCPRSDGVMECLLDVHHR</sequence>
<dbReference type="EMBL" id="CYSC01000035">
    <property type="protein sequence ID" value="CUH72831.1"/>
    <property type="molecule type" value="Genomic_DNA"/>
</dbReference>
<gene>
    <name evidence="1" type="ORF">TL5118_03388</name>
    <name evidence="2" type="ORF">TL5120_02628</name>
</gene>
<name>A0A0P1FM26_9RHOB</name>
<protein>
    <submittedName>
        <fullName evidence="2">Uncharacterized protein</fullName>
    </submittedName>
</protein>
<dbReference type="Proteomes" id="UP000051887">
    <property type="component" value="Unassembled WGS sequence"/>
</dbReference>
<evidence type="ECO:0000313" key="1">
    <source>
        <dbReference type="EMBL" id="CUH69428.1"/>
    </source>
</evidence>
<reference evidence="1 3" key="1">
    <citation type="submission" date="2015-09" db="EMBL/GenBank/DDBJ databases">
        <authorList>
            <person name="Rodrigo-Torres L."/>
            <person name="Arahal D.R."/>
        </authorList>
    </citation>
    <scope>NUCLEOTIDE SEQUENCE [LARGE SCALE GENOMIC DNA]</scope>
    <source>
        <strain evidence="1 3">CECT 5118</strain>
    </source>
</reference>
<keyword evidence="3" id="KW-1185">Reference proteome</keyword>
<accession>A0A0P1FM26</accession>